<evidence type="ECO:0000313" key="6">
    <source>
        <dbReference type="Proteomes" id="UP000322873"/>
    </source>
</evidence>
<dbReference type="VEuPathDB" id="FungiDB:MFRU_010g02950"/>
<feature type="compositionally biased region" description="Acidic residues" evidence="4">
    <location>
        <begin position="462"/>
        <end position="473"/>
    </location>
</feature>
<dbReference type="PRINTS" id="PR00929">
    <property type="entry name" value="ATHOOK"/>
</dbReference>
<feature type="region of interest" description="Disordered" evidence="4">
    <location>
        <begin position="895"/>
        <end position="919"/>
    </location>
</feature>
<dbReference type="InterPro" id="IPR017956">
    <property type="entry name" value="AT_hook_DNA-bd_motif"/>
</dbReference>
<feature type="compositionally biased region" description="Low complexity" evidence="4">
    <location>
        <begin position="1313"/>
        <end position="1329"/>
    </location>
</feature>
<keyword evidence="3" id="KW-0234">DNA repair</keyword>
<comment type="caution">
    <text evidence="5">The sequence shown here is derived from an EMBL/GenBank/DDBJ whole genome shotgun (WGS) entry which is preliminary data.</text>
</comment>
<evidence type="ECO:0000256" key="4">
    <source>
        <dbReference type="SAM" id="MobiDB-lite"/>
    </source>
</evidence>
<feature type="compositionally biased region" description="Basic residues" evidence="4">
    <location>
        <begin position="895"/>
        <end position="914"/>
    </location>
</feature>
<feature type="region of interest" description="Disordered" evidence="4">
    <location>
        <begin position="1"/>
        <end position="24"/>
    </location>
</feature>
<dbReference type="Pfam" id="PF07061">
    <property type="entry name" value="Swi5"/>
    <property type="match status" value="1"/>
</dbReference>
<feature type="compositionally biased region" description="Polar residues" evidence="4">
    <location>
        <begin position="775"/>
        <end position="800"/>
    </location>
</feature>
<feature type="region of interest" description="Disordered" evidence="4">
    <location>
        <begin position="376"/>
        <end position="501"/>
    </location>
</feature>
<feature type="region of interest" description="Disordered" evidence="4">
    <location>
        <begin position="534"/>
        <end position="832"/>
    </location>
</feature>
<dbReference type="GO" id="GO:0032798">
    <property type="term" value="C:Swi5-Sfr1 complex"/>
    <property type="evidence" value="ECO:0007669"/>
    <property type="project" value="TreeGrafter"/>
</dbReference>
<comment type="similarity">
    <text evidence="1">Belongs to the SWI5/SAE3 family.</text>
</comment>
<feature type="compositionally biased region" description="Polar residues" evidence="4">
    <location>
        <begin position="545"/>
        <end position="555"/>
    </location>
</feature>
<dbReference type="GO" id="GO:0000709">
    <property type="term" value="P:meiotic joint molecule formation"/>
    <property type="evidence" value="ECO:0007669"/>
    <property type="project" value="TreeGrafter"/>
</dbReference>
<dbReference type="InterPro" id="IPR010760">
    <property type="entry name" value="DNA-repair_Swi5"/>
</dbReference>
<feature type="compositionally biased region" description="Polar residues" evidence="4">
    <location>
        <begin position="425"/>
        <end position="434"/>
    </location>
</feature>
<evidence type="ECO:0008006" key="7">
    <source>
        <dbReference type="Google" id="ProtNLM"/>
    </source>
</evidence>
<dbReference type="EMBL" id="VICG01000010">
    <property type="protein sequence ID" value="KAA8567573.1"/>
    <property type="molecule type" value="Genomic_DNA"/>
</dbReference>
<feature type="compositionally biased region" description="Polar residues" evidence="4">
    <location>
        <begin position="941"/>
        <end position="959"/>
    </location>
</feature>
<evidence type="ECO:0000256" key="3">
    <source>
        <dbReference type="ARBA" id="ARBA00023204"/>
    </source>
</evidence>
<feature type="compositionally biased region" description="Basic residues" evidence="4">
    <location>
        <begin position="1063"/>
        <end position="1072"/>
    </location>
</feature>
<feature type="compositionally biased region" description="Acidic residues" evidence="4">
    <location>
        <begin position="1255"/>
        <end position="1270"/>
    </location>
</feature>
<name>A0A5M9JGW9_MONFR</name>
<feature type="compositionally biased region" description="Basic and acidic residues" evidence="4">
    <location>
        <begin position="534"/>
        <end position="544"/>
    </location>
</feature>
<dbReference type="GO" id="GO:0003677">
    <property type="term" value="F:DNA binding"/>
    <property type="evidence" value="ECO:0007669"/>
    <property type="project" value="InterPro"/>
</dbReference>
<evidence type="ECO:0000256" key="1">
    <source>
        <dbReference type="ARBA" id="ARBA00008060"/>
    </source>
</evidence>
<dbReference type="Proteomes" id="UP000322873">
    <property type="component" value="Unassembled WGS sequence"/>
</dbReference>
<dbReference type="PANTHER" id="PTHR28529:SF2">
    <property type="entry name" value="DNA REPAIR PROTEIN SWI5 HOMOLOG"/>
    <property type="match status" value="1"/>
</dbReference>
<feature type="compositionally biased region" description="Basic and acidic residues" evidence="4">
    <location>
        <begin position="488"/>
        <end position="500"/>
    </location>
</feature>
<proteinExistence type="inferred from homology"/>
<feature type="compositionally biased region" description="Basic residues" evidence="4">
    <location>
        <begin position="742"/>
        <end position="752"/>
    </location>
</feature>
<feature type="compositionally biased region" description="Basic and acidic residues" evidence="4">
    <location>
        <begin position="1285"/>
        <end position="1303"/>
    </location>
</feature>
<feature type="region of interest" description="Disordered" evidence="4">
    <location>
        <begin position="1104"/>
        <end position="1330"/>
    </location>
</feature>
<reference evidence="5 6" key="1">
    <citation type="submission" date="2019-06" db="EMBL/GenBank/DDBJ databases">
        <title>Genome Sequence of the Brown Rot Fungal Pathogen Monilinia fructicola.</title>
        <authorList>
            <person name="De Miccolis Angelini R.M."/>
            <person name="Landi L."/>
            <person name="Abate D."/>
            <person name="Pollastro S."/>
            <person name="Romanazzi G."/>
            <person name="Faretra F."/>
        </authorList>
    </citation>
    <scope>NUCLEOTIDE SEQUENCE [LARGE SCALE GENOMIC DNA]</scope>
    <source>
        <strain evidence="5 6">Mfrc123</strain>
    </source>
</reference>
<keyword evidence="2" id="KW-0227">DNA damage</keyword>
<dbReference type="PANTHER" id="PTHR28529">
    <property type="entry name" value="DNA REPAIR PROTEIN SWI5 HOMOLOG"/>
    <property type="match status" value="1"/>
</dbReference>
<dbReference type="GO" id="GO:0034974">
    <property type="term" value="C:Swi5-Swi2 complex"/>
    <property type="evidence" value="ECO:0007669"/>
    <property type="project" value="TreeGrafter"/>
</dbReference>
<organism evidence="5 6">
    <name type="scientific">Monilinia fructicola</name>
    <name type="common">Brown rot fungus</name>
    <name type="synonym">Ciboria fructicola</name>
    <dbReference type="NCBI Taxonomy" id="38448"/>
    <lineage>
        <taxon>Eukaryota</taxon>
        <taxon>Fungi</taxon>
        <taxon>Dikarya</taxon>
        <taxon>Ascomycota</taxon>
        <taxon>Pezizomycotina</taxon>
        <taxon>Leotiomycetes</taxon>
        <taxon>Helotiales</taxon>
        <taxon>Sclerotiniaceae</taxon>
        <taxon>Monilinia</taxon>
    </lineage>
</organism>
<gene>
    <name evidence="5" type="ORF">EYC84_008048</name>
</gene>
<dbReference type="SMART" id="SM00384">
    <property type="entry name" value="AT_hook"/>
    <property type="match status" value="9"/>
</dbReference>
<evidence type="ECO:0000256" key="2">
    <source>
        <dbReference type="ARBA" id="ARBA00022763"/>
    </source>
</evidence>
<feature type="compositionally biased region" description="Polar residues" evidence="4">
    <location>
        <begin position="376"/>
        <end position="389"/>
    </location>
</feature>
<feature type="compositionally biased region" description="Polar residues" evidence="4">
    <location>
        <begin position="1135"/>
        <end position="1144"/>
    </location>
</feature>
<feature type="region of interest" description="Disordered" evidence="4">
    <location>
        <begin position="932"/>
        <end position="1086"/>
    </location>
</feature>
<protein>
    <recommendedName>
        <fullName evidence="7">DNA repair protein Swi5/Sae3</fullName>
    </recommendedName>
</protein>
<evidence type="ECO:0000313" key="5">
    <source>
        <dbReference type="EMBL" id="KAA8567573.1"/>
    </source>
</evidence>
<sequence length="1425" mass="156503">MGSESINAGSHRVVLPQYGGPSEETTSMLETAVKDVDLSSYHDDTIFTSLPGEAFGKNNSEVQEQSAVLEAAESNKEESHLDSLVDKGREILETYDNGSDHFPEDTTSKRKALMDEKTALKMVEDKDGEISERHDGDTEQKGYRDVTIAGDQSIPNFPGDETGHGDVFKLSRGSISQETLEKTSNFKSVTFETVSNPVPVTDVDNLEENGLVGDRITDTIDIPDLGGEDPVLEKSQGYTSGLREIATDMEAKVAVEEDANEMSNGAEDAHDNRSTLMTAHSDIIEEIQNNGNTDTSSEIDRLVVESHTSDFPLNSNYDLRNLEGKPSSISTHNQSPVKFTTEGRIDQRILMAMKDTTSESTPGSAEIDNVPALTHAQSQVSSITDQDPLNDNDRQDDGLPYLSKAEPPNPSIQRREQEIPDSDAITESSQQSPQKLGRIEKQVDRGMSNIQIAQIPITDGATEGDNENEETEDLVSSFGRECATSSIDPKKQPNEPKSMEAETLQNISDNATGEFEASIMVGLVDSAQKVMEDSRANIKDDIEARSSSAQHSPQKMANKGRQPSRRKISGIVINKIDDEEPIEKKTTSIESDLDEPMRMDTKDSSNTGSPVLEKKKRGRPSGRKISALPVEESATKQGEVVSSASESHGVTDIDKTIEPTTKTPGKEPLANELSTSSPEPEKRKPGRPVGRKISTLSKVTDDVDTDNSRRETAPMDEVSTYSIIDSKSTDGPDESSLVHSRQEKKRRGRPPGRKSSNLNPEKTDFDEVLYVPNGVTKTAPSEESTINDPAEDTITNSSSPIKRRRGRPSNQKPSESSPKEADTEEVDKEAFGNFLAMAPKDVEIEEATVDHKSTMEPFIISSSPVKKKRGEDLHSKLRLFYPMKQKLGNCTRRLHQHRKMISSERPRKRGRPSNRKASELKFQAMAVEAVAEEMSEDNTTEKTANTILSDLGDFQSTNELADADSSPVKRKRGRPTSRAASELNPKKTIVNGALKETRDMTTRNSAGSGIIEPVADLKSADESPLSASSLPEMTKKEEEAQGMMAQNSIATLKNEPLVVNPSPKRKRGRPASRKPSGTSLERQDIVAPVKEILSDATKVVSETLVNADINDSDASLSATSSPEKRRRGRPARKASSLNIESATNERILAGTDVDAAGKNMPTEIVDSDEERDELQEESPPPKKASEEHLSELERNTTTDNEKVTVDIEAHKELISSEKKRCGRPSAAKARRISISESEVMEEEKQIPEKIKFSDAENEEPVEVDDEQEEPIIEKKKRGRPALPKSKGEQTEKISEPADEEHVAVKNAISTIGSSKESLVPNSSSSSFSSQRQDAFFAEMKAMKISSIQTRSAQLRSEITQKREKVLEISQGLEQPARETVKKHIKLLHDYNDIKDVGQGLLDLIAQNRGVRAGELYEEFGVATTD</sequence>
<dbReference type="GO" id="GO:0010772">
    <property type="term" value="P:meiotic DNA recombinase assembly involved in reciprocal meiotic recombination"/>
    <property type="evidence" value="ECO:0007669"/>
    <property type="project" value="TreeGrafter"/>
</dbReference>
<feature type="compositionally biased region" description="Basic and acidic residues" evidence="4">
    <location>
        <begin position="1179"/>
        <end position="1219"/>
    </location>
</feature>
<feature type="compositionally biased region" description="Basic and acidic residues" evidence="4">
    <location>
        <begin position="1242"/>
        <end position="1254"/>
    </location>
</feature>
<dbReference type="Gene3D" id="1.20.5.170">
    <property type="match status" value="1"/>
</dbReference>
<feature type="compositionally biased region" description="Polar residues" evidence="4">
    <location>
        <begin position="1112"/>
        <end position="1121"/>
    </location>
</feature>
<accession>A0A5M9JGW9</accession>
<feature type="compositionally biased region" description="Acidic residues" evidence="4">
    <location>
        <begin position="1165"/>
        <end position="1176"/>
    </location>
</feature>
<keyword evidence="6" id="KW-1185">Reference proteome</keyword>